<keyword evidence="1 4" id="KW-0732">Signal</keyword>
<evidence type="ECO:0000313" key="6">
    <source>
        <dbReference type="EMBL" id="KEO50706.1"/>
    </source>
</evidence>
<evidence type="ECO:0000256" key="1">
    <source>
        <dbReference type="ARBA" id="ARBA00022729"/>
    </source>
</evidence>
<dbReference type="InterPro" id="IPR026592">
    <property type="entry name" value="BamE"/>
</dbReference>
<organism evidence="6 7">
    <name type="scientific">Thalassospira permensis NBRC 106175</name>
    <dbReference type="NCBI Taxonomy" id="1353532"/>
    <lineage>
        <taxon>Bacteria</taxon>
        <taxon>Pseudomonadati</taxon>
        <taxon>Pseudomonadota</taxon>
        <taxon>Alphaproteobacteria</taxon>
        <taxon>Rhodospirillales</taxon>
        <taxon>Thalassospiraceae</taxon>
        <taxon>Thalassospira</taxon>
    </lineage>
</organism>
<dbReference type="PANTHER" id="PTHR37482:SF1">
    <property type="entry name" value="OUTER MEMBRANE PROTEIN ASSEMBLY FACTOR BAME"/>
    <property type="match status" value="1"/>
</dbReference>
<dbReference type="Pfam" id="PF04355">
    <property type="entry name" value="BamE"/>
    <property type="match status" value="1"/>
</dbReference>
<evidence type="ECO:0000256" key="2">
    <source>
        <dbReference type="ARBA" id="ARBA00023136"/>
    </source>
</evidence>
<protein>
    <submittedName>
        <fullName evidence="6">Membrane protein</fullName>
    </submittedName>
</protein>
<evidence type="ECO:0000313" key="7">
    <source>
        <dbReference type="Proteomes" id="UP000027463"/>
    </source>
</evidence>
<feature type="signal peptide" evidence="4">
    <location>
        <begin position="1"/>
        <end position="23"/>
    </location>
</feature>
<dbReference type="InterPro" id="IPR037873">
    <property type="entry name" value="BamE-like"/>
</dbReference>
<keyword evidence="3" id="KW-0998">Cell outer membrane</keyword>
<evidence type="ECO:0000259" key="5">
    <source>
        <dbReference type="Pfam" id="PF04355"/>
    </source>
</evidence>
<feature type="chain" id="PRO_5046893896" evidence="4">
    <location>
        <begin position="24"/>
        <end position="149"/>
    </location>
</feature>
<dbReference type="Gene3D" id="3.30.1450.10">
    <property type="match status" value="1"/>
</dbReference>
<dbReference type="InterPro" id="IPR007450">
    <property type="entry name" value="BamE_dom"/>
</dbReference>
<keyword evidence="7" id="KW-1185">Reference proteome</keyword>
<dbReference type="PANTHER" id="PTHR37482">
    <property type="entry name" value="OUTER MEMBRANE PROTEIN ASSEMBLY FACTOR BAME"/>
    <property type="match status" value="1"/>
</dbReference>
<comment type="caution">
    <text evidence="6">The sequence shown here is derived from an EMBL/GenBank/DDBJ whole genome shotgun (WGS) entry which is preliminary data.</text>
</comment>
<evidence type="ECO:0000256" key="3">
    <source>
        <dbReference type="ARBA" id="ARBA00023237"/>
    </source>
</evidence>
<accession>A0ABR4TI92</accession>
<proteinExistence type="predicted"/>
<evidence type="ECO:0000256" key="4">
    <source>
        <dbReference type="SAM" id="SignalP"/>
    </source>
</evidence>
<dbReference type="Proteomes" id="UP000027463">
    <property type="component" value="Unassembled WGS sequence"/>
</dbReference>
<dbReference type="PROSITE" id="PS51257">
    <property type="entry name" value="PROKAR_LIPOPROTEIN"/>
    <property type="match status" value="1"/>
</dbReference>
<reference evidence="6 7" key="1">
    <citation type="submission" date="2013-07" db="EMBL/GenBank/DDBJ databases">
        <title>Thalassospira permensis NBRC 106175 Genome Sequencing.</title>
        <authorList>
            <person name="Lai Q."/>
            <person name="Shao Z."/>
        </authorList>
    </citation>
    <scope>NUCLEOTIDE SEQUENCE [LARGE SCALE GENOMIC DNA]</scope>
    <source>
        <strain evidence="6 7">NBRC 106175</strain>
    </source>
</reference>
<gene>
    <name evidence="6" type="ORF">SMB34_10220</name>
</gene>
<keyword evidence="2" id="KW-0472">Membrane</keyword>
<dbReference type="EMBL" id="AUNC01000071">
    <property type="protein sequence ID" value="KEO50706.1"/>
    <property type="molecule type" value="Genomic_DNA"/>
</dbReference>
<feature type="domain" description="Outer membrane protein assembly factor BamE" evidence="5">
    <location>
        <begin position="32"/>
        <end position="105"/>
    </location>
</feature>
<dbReference type="GeneID" id="31927668"/>
<sequence length="149" mass="16206">MHTRTTRLSLMMLAGLAVAFVAACSPRIATRGNAPEPEVLEQIIVGQSTKGDVTDLLGSPSSVAAFDENVWLYISRRTETIAFLAPDVVEQKVILVSFDAANRVDILSEYDLEDGKPVIPTDRITPTAGKEITVLQQLFGNLGRFSETK</sequence>
<name>A0ABR4TI92_9PROT</name>
<dbReference type="RefSeq" id="WP_007089537.1">
    <property type="nucleotide sequence ID" value="NZ_AUNC01000071.1"/>
</dbReference>